<dbReference type="OrthoDB" id="5564772at2"/>
<gene>
    <name evidence="1" type="ORF">DBZ36_05465</name>
</gene>
<name>A0A420EGW0_9ALTE</name>
<sequence length="239" mass="27833">MNQLEQVKQFLETQPANHRVVEMILDEKKVWVKRKQPLENWRDYYKVIVTPGLKREIKALQLLNRQQLPVPKLIVYCDEFFASEDSGQALPRYLDENSLDLTQRERVFYQAGYALAQMHQQGFAHGRPALRDICWDEHKITFIDFEMHSGKPCSAWDQSIDLLIFLHGLYYSLEDGAPEANAAIQGYIDNQGYTRFTKLQKKVAHFAWVLPLLDKLKGIAGRDLRQATPALKLMLKNWS</sequence>
<keyword evidence="2" id="KW-1185">Reference proteome</keyword>
<accession>A0A420EGW0</accession>
<dbReference type="RefSeq" id="WP_120353912.1">
    <property type="nucleotide sequence ID" value="NZ_RAQO01000004.1"/>
</dbReference>
<protein>
    <recommendedName>
        <fullName evidence="3">Serine/threonine protein kinase</fullName>
    </recommendedName>
</protein>
<evidence type="ECO:0000313" key="2">
    <source>
        <dbReference type="Proteomes" id="UP000286482"/>
    </source>
</evidence>
<dbReference type="SUPFAM" id="SSF56112">
    <property type="entry name" value="Protein kinase-like (PK-like)"/>
    <property type="match status" value="1"/>
</dbReference>
<proteinExistence type="predicted"/>
<dbReference type="Proteomes" id="UP000286482">
    <property type="component" value="Unassembled WGS sequence"/>
</dbReference>
<reference evidence="1 2" key="1">
    <citation type="submission" date="2018-09" db="EMBL/GenBank/DDBJ databases">
        <authorList>
            <person name="Wang Z."/>
        </authorList>
    </citation>
    <scope>NUCLEOTIDE SEQUENCE [LARGE SCALE GENOMIC DNA]</scope>
    <source>
        <strain evidence="1 2">ALS 81</strain>
    </source>
</reference>
<dbReference type="Pfam" id="PF06293">
    <property type="entry name" value="Kdo"/>
    <property type="match status" value="1"/>
</dbReference>
<dbReference type="EMBL" id="RAQO01000004">
    <property type="protein sequence ID" value="RKF19908.1"/>
    <property type="molecule type" value="Genomic_DNA"/>
</dbReference>
<dbReference type="AlphaFoldDB" id="A0A420EGW0"/>
<dbReference type="InterPro" id="IPR011009">
    <property type="entry name" value="Kinase-like_dom_sf"/>
</dbReference>
<dbReference type="Gene3D" id="1.10.510.10">
    <property type="entry name" value="Transferase(Phosphotransferase) domain 1"/>
    <property type="match status" value="1"/>
</dbReference>
<evidence type="ECO:0000313" key="1">
    <source>
        <dbReference type="EMBL" id="RKF19908.1"/>
    </source>
</evidence>
<comment type="caution">
    <text evidence="1">The sequence shown here is derived from an EMBL/GenBank/DDBJ whole genome shotgun (WGS) entry which is preliminary data.</text>
</comment>
<evidence type="ECO:0008006" key="3">
    <source>
        <dbReference type="Google" id="ProtNLM"/>
    </source>
</evidence>
<organism evidence="1 2">
    <name type="scientific">Alginatibacterium sediminis</name>
    <dbReference type="NCBI Taxonomy" id="2164068"/>
    <lineage>
        <taxon>Bacteria</taxon>
        <taxon>Pseudomonadati</taxon>
        <taxon>Pseudomonadota</taxon>
        <taxon>Gammaproteobacteria</taxon>
        <taxon>Alteromonadales</taxon>
        <taxon>Alteromonadaceae</taxon>
        <taxon>Alginatibacterium</taxon>
    </lineage>
</organism>